<dbReference type="SMART" id="SM00342">
    <property type="entry name" value="HTH_ARAC"/>
    <property type="match status" value="1"/>
</dbReference>
<dbReference type="AlphaFoldDB" id="A0A437K9B4"/>
<dbReference type="PRINTS" id="PR00032">
    <property type="entry name" value="HTHARAC"/>
</dbReference>
<comment type="caution">
    <text evidence="5">The sequence shown here is derived from an EMBL/GenBank/DDBJ whole genome shotgun (WGS) entry which is preliminary data.</text>
</comment>
<organism evidence="5 6">
    <name type="scientific">Niallia taxi</name>
    <dbReference type="NCBI Taxonomy" id="2499688"/>
    <lineage>
        <taxon>Bacteria</taxon>
        <taxon>Bacillati</taxon>
        <taxon>Bacillota</taxon>
        <taxon>Bacilli</taxon>
        <taxon>Bacillales</taxon>
        <taxon>Bacillaceae</taxon>
        <taxon>Niallia</taxon>
    </lineage>
</organism>
<dbReference type="PROSITE" id="PS01124">
    <property type="entry name" value="HTH_ARAC_FAMILY_2"/>
    <property type="match status" value="1"/>
</dbReference>
<feature type="domain" description="HTH araC/xylS-type" evidence="4">
    <location>
        <begin position="158"/>
        <end position="256"/>
    </location>
</feature>
<dbReference type="Pfam" id="PF12833">
    <property type="entry name" value="HTH_18"/>
    <property type="match status" value="1"/>
</dbReference>
<evidence type="ECO:0000256" key="1">
    <source>
        <dbReference type="ARBA" id="ARBA00023015"/>
    </source>
</evidence>
<protein>
    <submittedName>
        <fullName evidence="5">AraC family transcriptional regulator</fullName>
    </submittedName>
</protein>
<evidence type="ECO:0000313" key="6">
    <source>
        <dbReference type="Proteomes" id="UP000288024"/>
    </source>
</evidence>
<keyword evidence="3" id="KW-0804">Transcription</keyword>
<dbReference type="RefSeq" id="WP_127739387.1">
    <property type="nucleotide sequence ID" value="NZ_CP196003.1"/>
</dbReference>
<keyword evidence="1" id="KW-0805">Transcription regulation</keyword>
<reference evidence="5 6" key="1">
    <citation type="submission" date="2019-01" db="EMBL/GenBank/DDBJ databases">
        <title>Bacillus sp. M5HDSG1-1, whole genome shotgun sequence.</title>
        <authorList>
            <person name="Tuo L."/>
        </authorList>
    </citation>
    <scope>NUCLEOTIDE SEQUENCE [LARGE SCALE GENOMIC DNA]</scope>
    <source>
        <strain evidence="5 6">M5HDSG1-1</strain>
    </source>
</reference>
<name>A0A437K9B4_9BACI</name>
<sequence>MFNILRMGCNTAHGNNFSVNRPKGYEWCLLLFVKSPAVFIIEGEAINTPANTLIIFDKNYPHEYKSSGAEYKNDWIHFELNASFFDQYPINLNTPLYISNHLYISDLIQKIANEFYSNNSYKEQTIEYLMRVLFVKTKEMVETNTLQPWRSKVHEELIKLRSEIYSNPQHNWSIAFMASKLHISCGHLQNIYKNTFHISCMSDVIKSRITYAKELLMESDLQVGEISNLCGYENEVHFMRQFKKLTTLTPSEYRRLNSITDK</sequence>
<dbReference type="GO" id="GO:0043565">
    <property type="term" value="F:sequence-specific DNA binding"/>
    <property type="evidence" value="ECO:0007669"/>
    <property type="project" value="InterPro"/>
</dbReference>
<dbReference type="InterPro" id="IPR020449">
    <property type="entry name" value="Tscrpt_reg_AraC-type_HTH"/>
</dbReference>
<dbReference type="SUPFAM" id="SSF51215">
    <property type="entry name" value="Regulatory protein AraC"/>
    <property type="match status" value="1"/>
</dbReference>
<dbReference type="PANTHER" id="PTHR43280:SF2">
    <property type="entry name" value="HTH-TYPE TRANSCRIPTIONAL REGULATOR EXSA"/>
    <property type="match status" value="1"/>
</dbReference>
<evidence type="ECO:0000313" key="5">
    <source>
        <dbReference type="EMBL" id="RVT60915.1"/>
    </source>
</evidence>
<dbReference type="InterPro" id="IPR009057">
    <property type="entry name" value="Homeodomain-like_sf"/>
</dbReference>
<dbReference type="Gene3D" id="1.10.10.60">
    <property type="entry name" value="Homeodomain-like"/>
    <property type="match status" value="1"/>
</dbReference>
<dbReference type="PANTHER" id="PTHR43280">
    <property type="entry name" value="ARAC-FAMILY TRANSCRIPTIONAL REGULATOR"/>
    <property type="match status" value="1"/>
</dbReference>
<dbReference type="Proteomes" id="UP000288024">
    <property type="component" value="Unassembled WGS sequence"/>
</dbReference>
<evidence type="ECO:0000259" key="4">
    <source>
        <dbReference type="PROSITE" id="PS01124"/>
    </source>
</evidence>
<dbReference type="GO" id="GO:0003700">
    <property type="term" value="F:DNA-binding transcription factor activity"/>
    <property type="evidence" value="ECO:0007669"/>
    <property type="project" value="InterPro"/>
</dbReference>
<dbReference type="SUPFAM" id="SSF46689">
    <property type="entry name" value="Homeodomain-like"/>
    <property type="match status" value="1"/>
</dbReference>
<evidence type="ECO:0000256" key="2">
    <source>
        <dbReference type="ARBA" id="ARBA00023125"/>
    </source>
</evidence>
<proteinExistence type="predicted"/>
<dbReference type="InterPro" id="IPR018060">
    <property type="entry name" value="HTH_AraC"/>
</dbReference>
<dbReference type="InterPro" id="IPR037923">
    <property type="entry name" value="HTH-like"/>
</dbReference>
<gene>
    <name evidence="5" type="ORF">EM808_17015</name>
</gene>
<keyword evidence="6" id="KW-1185">Reference proteome</keyword>
<keyword evidence="2" id="KW-0238">DNA-binding</keyword>
<dbReference type="Gene3D" id="2.60.120.280">
    <property type="entry name" value="Regulatory protein AraC"/>
    <property type="match status" value="1"/>
</dbReference>
<accession>A0A437K9B4</accession>
<dbReference type="EMBL" id="RZTZ01000006">
    <property type="protein sequence ID" value="RVT60915.1"/>
    <property type="molecule type" value="Genomic_DNA"/>
</dbReference>
<evidence type="ECO:0000256" key="3">
    <source>
        <dbReference type="ARBA" id="ARBA00023163"/>
    </source>
</evidence>